<keyword evidence="6" id="KW-0479">Metal-binding</keyword>
<keyword evidence="7" id="KW-0460">Magnesium</keyword>
<dbReference type="OrthoDB" id="9807549at2"/>
<evidence type="ECO:0000313" key="10">
    <source>
        <dbReference type="EMBL" id="SER05168.1"/>
    </source>
</evidence>
<protein>
    <submittedName>
        <fullName evidence="10">UDP-glucose:(Glucosyl)LPS alpha-1,3-glucosyltransferase/UDP-D-galactose:(Glucosyl)LPS alpha-1,3-D-galactosyltransferase</fullName>
    </submittedName>
</protein>
<evidence type="ECO:0000256" key="5">
    <source>
        <dbReference type="ARBA" id="ARBA00022679"/>
    </source>
</evidence>
<keyword evidence="8" id="KW-0448">Lipopolysaccharide biosynthesis</keyword>
<dbReference type="GO" id="GO:0008918">
    <property type="term" value="F:lipopolysaccharide 3-alpha-galactosyltransferase activity"/>
    <property type="evidence" value="ECO:0007669"/>
    <property type="project" value="InterPro"/>
</dbReference>
<dbReference type="InterPro" id="IPR029044">
    <property type="entry name" value="Nucleotide-diphossugar_trans"/>
</dbReference>
<feature type="domain" description="Glycosyl transferase family 8 C-terminal" evidence="9">
    <location>
        <begin position="286"/>
        <end position="342"/>
    </location>
</feature>
<dbReference type="Pfam" id="PF08437">
    <property type="entry name" value="Glyco_transf_8C"/>
    <property type="match status" value="1"/>
</dbReference>
<evidence type="ECO:0000313" key="11">
    <source>
        <dbReference type="Proteomes" id="UP000242515"/>
    </source>
</evidence>
<keyword evidence="11" id="KW-1185">Reference proteome</keyword>
<organism evidence="10 11">
    <name type="scientific">Rosenbergiella nectarea</name>
    <dbReference type="NCBI Taxonomy" id="988801"/>
    <lineage>
        <taxon>Bacteria</taxon>
        <taxon>Pseudomonadati</taxon>
        <taxon>Pseudomonadota</taxon>
        <taxon>Gammaproteobacteria</taxon>
        <taxon>Enterobacterales</taxon>
        <taxon>Erwiniaceae</taxon>
        <taxon>Rosenbergiella</taxon>
    </lineage>
</organism>
<dbReference type="InterPro" id="IPR002495">
    <property type="entry name" value="Glyco_trans_8"/>
</dbReference>
<reference evidence="11" key="1">
    <citation type="submission" date="2016-10" db="EMBL/GenBank/DDBJ databases">
        <authorList>
            <person name="Varghese N."/>
            <person name="Submissions S."/>
        </authorList>
    </citation>
    <scope>NUCLEOTIDE SEQUENCE [LARGE SCALE GENOMIC DNA]</scope>
    <source>
        <strain evidence="11">8N4</strain>
    </source>
</reference>
<evidence type="ECO:0000256" key="3">
    <source>
        <dbReference type="ARBA" id="ARBA00006351"/>
    </source>
</evidence>
<dbReference type="CDD" id="cd04194">
    <property type="entry name" value="GT8_A4GalT_like"/>
    <property type="match status" value="1"/>
</dbReference>
<evidence type="ECO:0000256" key="2">
    <source>
        <dbReference type="ARBA" id="ARBA00004713"/>
    </source>
</evidence>
<dbReference type="EMBL" id="FOGC01000010">
    <property type="protein sequence ID" value="SER05168.1"/>
    <property type="molecule type" value="Genomic_DNA"/>
</dbReference>
<dbReference type="PANTHER" id="PTHR13778:SF47">
    <property type="entry name" value="LIPOPOLYSACCHARIDE 1,3-GALACTOSYLTRANSFERASE"/>
    <property type="match status" value="1"/>
</dbReference>
<sequence>MTAEKTLAIMSLLACEKAIKQQITIDPCAVKDDDVQLHIGWGADGDFLLGSEISMASVASNNPSIRFHFHLFSNDILHLDQKKMVELAEQHALKITLYTLDNDYFAQLPTNRLWSSAIYYRFIMAEILAQTTSTMLYLDADVVCQGDIRALLDVDFANNVVAAVPERDAAWWAHQAEVLECNALAQGYFNSGVMLINLDAWRSEAVYEHILRLAADPQQQAKLTFYDQDLLNLALVDKKMFLNSVYNTQYSLNYELNEAKRKSFTSTCIFMHFIGPTKPWHLWAQYPSAQAFQLAKAHSPWKGEPLQLPRSTYQYRYCYKHMIHQKKTLKGYGYFFRYLLRKLLSRR</sequence>
<dbReference type="InterPro" id="IPR013645">
    <property type="entry name" value="Glyco_transf_8N"/>
</dbReference>
<name>A0A1H9L1H6_9GAMM</name>
<evidence type="ECO:0000259" key="9">
    <source>
        <dbReference type="Pfam" id="PF08437"/>
    </source>
</evidence>
<accession>A0A1H9L1H6</accession>
<dbReference type="Proteomes" id="UP000242515">
    <property type="component" value="Unassembled WGS sequence"/>
</dbReference>
<keyword evidence="4 10" id="KW-0328">Glycosyltransferase</keyword>
<evidence type="ECO:0000256" key="8">
    <source>
        <dbReference type="ARBA" id="ARBA00022985"/>
    </source>
</evidence>
<comment type="similarity">
    <text evidence="3">Belongs to the glycosyltransferase 8 family.</text>
</comment>
<dbReference type="RefSeq" id="WP_092677330.1">
    <property type="nucleotide sequence ID" value="NZ_FOGC01000010.1"/>
</dbReference>
<dbReference type="Pfam" id="PF01501">
    <property type="entry name" value="Glyco_transf_8"/>
    <property type="match status" value="1"/>
</dbReference>
<dbReference type="InterPro" id="IPR050748">
    <property type="entry name" value="Glycosyltrans_8_dom-fam"/>
</dbReference>
<evidence type="ECO:0000256" key="6">
    <source>
        <dbReference type="ARBA" id="ARBA00022723"/>
    </source>
</evidence>
<proteinExistence type="inferred from homology"/>
<gene>
    <name evidence="10" type="ORF">SAMN05216522_110127</name>
</gene>
<evidence type="ECO:0000256" key="7">
    <source>
        <dbReference type="ARBA" id="ARBA00022842"/>
    </source>
</evidence>
<dbReference type="SUPFAM" id="SSF53448">
    <property type="entry name" value="Nucleotide-diphospho-sugar transferases"/>
    <property type="match status" value="1"/>
</dbReference>
<evidence type="ECO:0000256" key="1">
    <source>
        <dbReference type="ARBA" id="ARBA00001946"/>
    </source>
</evidence>
<evidence type="ECO:0000256" key="4">
    <source>
        <dbReference type="ARBA" id="ARBA00022676"/>
    </source>
</evidence>
<dbReference type="STRING" id="988801.SAMN05216522_110127"/>
<comment type="cofactor">
    <cofactor evidence="1">
        <name>Mg(2+)</name>
        <dbReference type="ChEBI" id="CHEBI:18420"/>
    </cofactor>
</comment>
<dbReference type="PANTHER" id="PTHR13778">
    <property type="entry name" value="GLYCOSYLTRANSFERASE 8 DOMAIN-CONTAINING PROTEIN"/>
    <property type="match status" value="1"/>
</dbReference>
<comment type="pathway">
    <text evidence="2">Bacterial outer membrane biogenesis; LPS core biosynthesis.</text>
</comment>
<dbReference type="Gene3D" id="3.90.550.10">
    <property type="entry name" value="Spore Coat Polysaccharide Biosynthesis Protein SpsA, Chain A"/>
    <property type="match status" value="1"/>
</dbReference>
<keyword evidence="5 10" id="KW-0808">Transferase</keyword>
<dbReference type="AlphaFoldDB" id="A0A1H9L1H6"/>
<dbReference type="GO" id="GO:0046872">
    <property type="term" value="F:metal ion binding"/>
    <property type="evidence" value="ECO:0007669"/>
    <property type="project" value="UniProtKB-KW"/>
</dbReference>